<evidence type="ECO:0000313" key="2">
    <source>
        <dbReference type="EMBL" id="KAJ6419775.1"/>
    </source>
</evidence>
<protein>
    <recommendedName>
        <fullName evidence="4">Transmembrane protein</fullName>
    </recommendedName>
</protein>
<accession>A0AAD6KBN3</accession>
<proteinExistence type="predicted"/>
<gene>
    <name evidence="2" type="ORF">OIU84_029819</name>
</gene>
<dbReference type="Proteomes" id="UP001162972">
    <property type="component" value="Chromosome 7"/>
</dbReference>
<keyword evidence="1" id="KW-0472">Membrane</keyword>
<comment type="caution">
    <text evidence="2">The sequence shown here is derived from an EMBL/GenBank/DDBJ whole genome shotgun (WGS) entry which is preliminary data.</text>
</comment>
<evidence type="ECO:0000256" key="1">
    <source>
        <dbReference type="SAM" id="Phobius"/>
    </source>
</evidence>
<feature type="transmembrane region" description="Helical" evidence="1">
    <location>
        <begin position="37"/>
        <end position="57"/>
    </location>
</feature>
<organism evidence="2 3">
    <name type="scientific">Salix udensis</name>
    <dbReference type="NCBI Taxonomy" id="889485"/>
    <lineage>
        <taxon>Eukaryota</taxon>
        <taxon>Viridiplantae</taxon>
        <taxon>Streptophyta</taxon>
        <taxon>Embryophyta</taxon>
        <taxon>Tracheophyta</taxon>
        <taxon>Spermatophyta</taxon>
        <taxon>Magnoliopsida</taxon>
        <taxon>eudicotyledons</taxon>
        <taxon>Gunneridae</taxon>
        <taxon>Pentapetalae</taxon>
        <taxon>rosids</taxon>
        <taxon>fabids</taxon>
        <taxon>Malpighiales</taxon>
        <taxon>Salicaceae</taxon>
        <taxon>Saliceae</taxon>
        <taxon>Salix</taxon>
    </lineage>
</organism>
<sequence length="87" mass="9810">MVLGCKEGLTFGLWAVLQGGGAGFQPWCGWLPNESGFYGRMAGFILGFKFWIMVDFYGDFRLRRLVRGVVECSWLGGRLSYNGSFLR</sequence>
<reference evidence="2 3" key="1">
    <citation type="journal article" date="2023" name="Int. J. Mol. Sci.">
        <title>De Novo Assembly and Annotation of 11 Diverse Shrub Willow (Salix) Genomes Reveals Novel Gene Organization in Sex-Linked Regions.</title>
        <authorList>
            <person name="Hyden B."/>
            <person name="Feng K."/>
            <person name="Yates T.B."/>
            <person name="Jawdy S."/>
            <person name="Cereghino C."/>
            <person name="Smart L.B."/>
            <person name="Muchero W."/>
        </authorList>
    </citation>
    <scope>NUCLEOTIDE SEQUENCE [LARGE SCALE GENOMIC DNA]</scope>
    <source>
        <tissue evidence="2">Shoot tip</tissue>
    </source>
</reference>
<name>A0AAD6KBN3_9ROSI</name>
<evidence type="ECO:0000313" key="3">
    <source>
        <dbReference type="Proteomes" id="UP001162972"/>
    </source>
</evidence>
<dbReference type="AlphaFoldDB" id="A0AAD6KBN3"/>
<dbReference type="EMBL" id="JAPFFJ010000009">
    <property type="protein sequence ID" value="KAJ6419775.1"/>
    <property type="molecule type" value="Genomic_DNA"/>
</dbReference>
<keyword evidence="3" id="KW-1185">Reference proteome</keyword>
<evidence type="ECO:0008006" key="4">
    <source>
        <dbReference type="Google" id="ProtNLM"/>
    </source>
</evidence>
<keyword evidence="1" id="KW-0812">Transmembrane</keyword>
<keyword evidence="1" id="KW-1133">Transmembrane helix</keyword>